<accession>A0ABT2D404</accession>
<evidence type="ECO:0008006" key="3">
    <source>
        <dbReference type="Google" id="ProtNLM"/>
    </source>
</evidence>
<dbReference type="Pfam" id="PF20228">
    <property type="entry name" value="DUF6587"/>
    <property type="match status" value="1"/>
</dbReference>
<dbReference type="InterPro" id="IPR046494">
    <property type="entry name" value="DUF6587"/>
</dbReference>
<proteinExistence type="predicted"/>
<evidence type="ECO:0000313" key="2">
    <source>
        <dbReference type="Proteomes" id="UP001204621"/>
    </source>
</evidence>
<dbReference type="RefSeq" id="WP_258814166.1">
    <property type="nucleotide sequence ID" value="NZ_JANUGU010000011.1"/>
</dbReference>
<sequence length="87" mass="9583">MVQYLIVGLIVLVAALQVARKSMPAAWRRKLVYLLSGRKAGAQSKMVKWLDTDASCGSGCDTCKACETEPQPPAEGKHRVIKLRVER</sequence>
<protein>
    <recommendedName>
        <fullName evidence="3">FeoB-associated Cys-rich membrane protein</fullName>
    </recommendedName>
</protein>
<comment type="caution">
    <text evidence="1">The sequence shown here is derived from an EMBL/GenBank/DDBJ whole genome shotgun (WGS) entry which is preliminary data.</text>
</comment>
<evidence type="ECO:0000313" key="1">
    <source>
        <dbReference type="EMBL" id="MCS0660973.1"/>
    </source>
</evidence>
<name>A0ABT2D404_9BURK</name>
<reference evidence="1 2" key="1">
    <citation type="submission" date="2022-08" db="EMBL/GenBank/DDBJ databases">
        <title>Reclassification of Massilia species as members of the genera Telluria, Duganella, Pseudoduganella, Mokoshia gen. nov. and Zemynaea gen. nov. using orthogonal and non-orthogonal genome-based approaches.</title>
        <authorList>
            <person name="Bowman J.P."/>
        </authorList>
    </citation>
    <scope>NUCLEOTIDE SEQUENCE [LARGE SCALE GENOMIC DNA]</scope>
    <source>
        <strain evidence="1 2">JCM 31606</strain>
    </source>
</reference>
<dbReference type="EMBL" id="JANUGU010000011">
    <property type="protein sequence ID" value="MCS0660973.1"/>
    <property type="molecule type" value="Genomic_DNA"/>
</dbReference>
<keyword evidence="2" id="KW-1185">Reference proteome</keyword>
<organism evidence="1 2">
    <name type="scientific">Massilia terrae</name>
    <dbReference type="NCBI Taxonomy" id="1811224"/>
    <lineage>
        <taxon>Bacteria</taxon>
        <taxon>Pseudomonadati</taxon>
        <taxon>Pseudomonadota</taxon>
        <taxon>Betaproteobacteria</taxon>
        <taxon>Burkholderiales</taxon>
        <taxon>Oxalobacteraceae</taxon>
        <taxon>Telluria group</taxon>
        <taxon>Massilia</taxon>
    </lineage>
</organism>
<dbReference type="Proteomes" id="UP001204621">
    <property type="component" value="Unassembled WGS sequence"/>
</dbReference>
<gene>
    <name evidence="1" type="ORF">NX778_23135</name>
</gene>